<evidence type="ECO:0000256" key="5">
    <source>
        <dbReference type="ARBA" id="ARBA00023136"/>
    </source>
</evidence>
<dbReference type="InterPro" id="IPR004089">
    <property type="entry name" value="MCPsignal_dom"/>
</dbReference>
<dbReference type="SUPFAM" id="SSF103190">
    <property type="entry name" value="Sensory domain-like"/>
    <property type="match status" value="1"/>
</dbReference>
<keyword evidence="6 8" id="KW-0807">Transducer</keyword>
<evidence type="ECO:0000256" key="4">
    <source>
        <dbReference type="ARBA" id="ARBA00022989"/>
    </source>
</evidence>
<comment type="subcellular location">
    <subcellularLocation>
        <location evidence="1">Cell membrane</location>
        <topology evidence="1">Multi-pass membrane protein</topology>
    </subcellularLocation>
</comment>
<dbReference type="Pfam" id="PF00015">
    <property type="entry name" value="MCPsignal"/>
    <property type="match status" value="1"/>
</dbReference>
<keyword evidence="4 10" id="KW-1133">Transmembrane helix</keyword>
<keyword evidence="3 10" id="KW-0812">Transmembrane</keyword>
<dbReference type="PANTHER" id="PTHR32089">
    <property type="entry name" value="METHYL-ACCEPTING CHEMOTAXIS PROTEIN MCPB"/>
    <property type="match status" value="1"/>
</dbReference>
<dbReference type="InterPro" id="IPR003660">
    <property type="entry name" value="HAMP_dom"/>
</dbReference>
<dbReference type="InterPro" id="IPR029151">
    <property type="entry name" value="Sensor-like_sf"/>
</dbReference>
<reference evidence="13" key="1">
    <citation type="submission" date="2020-10" db="EMBL/GenBank/DDBJ databases">
        <title>Genome sequence of the unusual species of purple photosynthetic bacteria, Phaeovibrio sulfidiphilus DSM 23193, type strain.</title>
        <authorList>
            <person name="Kyndt J.A."/>
            <person name="Meyer T.E."/>
        </authorList>
    </citation>
    <scope>NUCLEOTIDE SEQUENCE</scope>
    <source>
        <strain evidence="13">DSM 23193</strain>
    </source>
</reference>
<keyword evidence="2" id="KW-1003">Cell membrane</keyword>
<evidence type="ECO:0000256" key="8">
    <source>
        <dbReference type="PROSITE-ProRule" id="PRU00284"/>
    </source>
</evidence>
<dbReference type="PROSITE" id="PS50111">
    <property type="entry name" value="CHEMOTAXIS_TRANSDUC_2"/>
    <property type="match status" value="1"/>
</dbReference>
<keyword evidence="14" id="KW-1185">Reference proteome</keyword>
<dbReference type="PRINTS" id="PR00260">
    <property type="entry name" value="CHEMTRNSDUCR"/>
</dbReference>
<dbReference type="GO" id="GO:0005886">
    <property type="term" value="C:plasma membrane"/>
    <property type="evidence" value="ECO:0007669"/>
    <property type="project" value="UniProtKB-SubCell"/>
</dbReference>
<dbReference type="InterPro" id="IPR033463">
    <property type="entry name" value="sCache_3"/>
</dbReference>
<dbReference type="SUPFAM" id="SSF58104">
    <property type="entry name" value="Methyl-accepting chemotaxis protein (MCP) signaling domain"/>
    <property type="match status" value="1"/>
</dbReference>
<evidence type="ECO:0000256" key="3">
    <source>
        <dbReference type="ARBA" id="ARBA00022692"/>
    </source>
</evidence>
<organism evidence="13 14">
    <name type="scientific">Phaeovibrio sulfidiphilus</name>
    <dbReference type="NCBI Taxonomy" id="1220600"/>
    <lineage>
        <taxon>Bacteria</taxon>
        <taxon>Pseudomonadati</taxon>
        <taxon>Pseudomonadota</taxon>
        <taxon>Alphaproteobacteria</taxon>
        <taxon>Rhodospirillales</taxon>
        <taxon>Rhodospirillaceae</taxon>
        <taxon>Phaeovibrio</taxon>
    </lineage>
</organism>
<dbReference type="Proteomes" id="UP000631034">
    <property type="component" value="Unassembled WGS sequence"/>
</dbReference>
<dbReference type="SMART" id="SM00304">
    <property type="entry name" value="HAMP"/>
    <property type="match status" value="1"/>
</dbReference>
<evidence type="ECO:0000259" key="11">
    <source>
        <dbReference type="PROSITE" id="PS50111"/>
    </source>
</evidence>
<evidence type="ECO:0000256" key="10">
    <source>
        <dbReference type="SAM" id="Phobius"/>
    </source>
</evidence>
<sequence>MSWLSDLTGRMSRTLSTHILAYVVMGLAGLSLALFFSVTYHFDVTTYSILNAEMASNLKTLESLTTWSGSREIRREGDVLYAGNTPLNQDTTIVDTMERNTGNMATLFMGDERVSTTVPGTVNGRSTGTTLSAGPVYDAVLRRGETYIGEADILGEPYYVGYAPMRGELNGRPDQIVGVYFVGQPKSHLDAAQRYQQLMFLGICGGALLVISLVLVRLIRGLVTPIGTIATAIDRIGRDEPVQGLPPAIVARRDEVGVLARSVELFRENYQQARRLREEQEEAQRIRSAQAEQIVQLTGDYDSASSGVFDTVGGAIVNLEHSAGSMSRNAQETVRETDAVASAMDEAARNVQTIASATEELSHSVQEISRQVERCSEISRFASDEAAEASNGMAELSVTSGEIGKIIGLINDIASQTNLLALNATIEAARAGDAGKGFAVVAGEVKSLAAQTARATDEISSQITTVQNETEKAVNSIGRIVGRISEVGESILAISSAMEEQSAATREILRNIANVSDATSQVNTSVSHVLNVARETGAASTSVLEAAHELSTQAEELKEVTSRFLGDVRNAWN</sequence>
<dbReference type="InterPro" id="IPR004090">
    <property type="entry name" value="Chemotax_Me-accpt_rcpt"/>
</dbReference>
<feature type="transmembrane region" description="Helical" evidence="10">
    <location>
        <begin position="20"/>
        <end position="42"/>
    </location>
</feature>
<dbReference type="EMBL" id="JACZHT010000002">
    <property type="protein sequence ID" value="MBE1236647.1"/>
    <property type="molecule type" value="Genomic_DNA"/>
</dbReference>
<feature type="domain" description="Methyl-accepting transducer" evidence="11">
    <location>
        <begin position="308"/>
        <end position="544"/>
    </location>
</feature>
<protein>
    <submittedName>
        <fullName evidence="13">Methyl-accepting chemotaxis protein</fullName>
    </submittedName>
</protein>
<accession>A0A8J7CP54</accession>
<dbReference type="GO" id="GO:0004888">
    <property type="term" value="F:transmembrane signaling receptor activity"/>
    <property type="evidence" value="ECO:0007669"/>
    <property type="project" value="InterPro"/>
</dbReference>
<dbReference type="PROSITE" id="PS50885">
    <property type="entry name" value="HAMP"/>
    <property type="match status" value="1"/>
</dbReference>
<comment type="caution">
    <text evidence="13">The sequence shown here is derived from an EMBL/GenBank/DDBJ whole genome shotgun (WGS) entry which is preliminary data.</text>
</comment>
<evidence type="ECO:0000256" key="1">
    <source>
        <dbReference type="ARBA" id="ARBA00004651"/>
    </source>
</evidence>
<dbReference type="PANTHER" id="PTHR32089:SF112">
    <property type="entry name" value="LYSOZYME-LIKE PROTEIN-RELATED"/>
    <property type="match status" value="1"/>
</dbReference>
<evidence type="ECO:0000256" key="9">
    <source>
        <dbReference type="SAM" id="Coils"/>
    </source>
</evidence>
<evidence type="ECO:0000259" key="12">
    <source>
        <dbReference type="PROSITE" id="PS50885"/>
    </source>
</evidence>
<name>A0A8J7CP54_9PROT</name>
<dbReference type="Pfam" id="PF17202">
    <property type="entry name" value="sCache_3_3"/>
    <property type="match status" value="1"/>
</dbReference>
<dbReference type="SMART" id="SM00283">
    <property type="entry name" value="MA"/>
    <property type="match status" value="1"/>
</dbReference>
<keyword evidence="5 10" id="KW-0472">Membrane</keyword>
<evidence type="ECO:0000313" key="13">
    <source>
        <dbReference type="EMBL" id="MBE1236647.1"/>
    </source>
</evidence>
<feature type="transmembrane region" description="Helical" evidence="10">
    <location>
        <begin position="198"/>
        <end position="219"/>
    </location>
</feature>
<evidence type="ECO:0000313" key="14">
    <source>
        <dbReference type="Proteomes" id="UP000631034"/>
    </source>
</evidence>
<dbReference type="Gene3D" id="6.10.340.10">
    <property type="match status" value="1"/>
</dbReference>
<dbReference type="RefSeq" id="WP_192533623.1">
    <property type="nucleotide sequence ID" value="NZ_JACZHT010000002.1"/>
</dbReference>
<dbReference type="AlphaFoldDB" id="A0A8J7CP54"/>
<feature type="domain" description="HAMP" evidence="12">
    <location>
        <begin position="220"/>
        <end position="275"/>
    </location>
</feature>
<evidence type="ECO:0000256" key="7">
    <source>
        <dbReference type="ARBA" id="ARBA00029447"/>
    </source>
</evidence>
<gene>
    <name evidence="13" type="ORF">IHV25_03140</name>
</gene>
<keyword evidence="9" id="KW-0175">Coiled coil</keyword>
<evidence type="ECO:0000256" key="6">
    <source>
        <dbReference type="ARBA" id="ARBA00023224"/>
    </source>
</evidence>
<proteinExistence type="inferred from homology"/>
<dbReference type="GO" id="GO:0007165">
    <property type="term" value="P:signal transduction"/>
    <property type="evidence" value="ECO:0007669"/>
    <property type="project" value="UniProtKB-KW"/>
</dbReference>
<comment type="similarity">
    <text evidence="7">Belongs to the methyl-accepting chemotaxis (MCP) protein family.</text>
</comment>
<evidence type="ECO:0000256" key="2">
    <source>
        <dbReference type="ARBA" id="ARBA00022475"/>
    </source>
</evidence>
<dbReference type="GO" id="GO:0006935">
    <property type="term" value="P:chemotaxis"/>
    <property type="evidence" value="ECO:0007669"/>
    <property type="project" value="InterPro"/>
</dbReference>
<feature type="coiled-coil region" evidence="9">
    <location>
        <begin position="263"/>
        <end position="293"/>
    </location>
</feature>
<dbReference type="Gene3D" id="1.10.287.950">
    <property type="entry name" value="Methyl-accepting chemotaxis protein"/>
    <property type="match status" value="1"/>
</dbReference>